<proteinExistence type="predicted"/>
<evidence type="ECO:0000313" key="3">
    <source>
        <dbReference type="Proteomes" id="UP000198341"/>
    </source>
</evidence>
<dbReference type="Proteomes" id="UP000198341">
    <property type="component" value="Chromosome 2"/>
</dbReference>
<evidence type="ECO:0000313" key="2">
    <source>
        <dbReference type="EMBL" id="CCO14803.1"/>
    </source>
</evidence>
<accession>K8EZU6</accession>
<dbReference type="KEGG" id="bpg:Bathy02g00150"/>
<feature type="region of interest" description="Disordered" evidence="1">
    <location>
        <begin position="41"/>
        <end position="69"/>
    </location>
</feature>
<dbReference type="GeneID" id="19017128"/>
<name>K8EZU6_9CHLO</name>
<organism evidence="2 3">
    <name type="scientific">Bathycoccus prasinos</name>
    <dbReference type="NCBI Taxonomy" id="41875"/>
    <lineage>
        <taxon>Eukaryota</taxon>
        <taxon>Viridiplantae</taxon>
        <taxon>Chlorophyta</taxon>
        <taxon>Mamiellophyceae</taxon>
        <taxon>Mamiellales</taxon>
        <taxon>Bathycoccaceae</taxon>
        <taxon>Bathycoccus</taxon>
    </lineage>
</organism>
<sequence>MGGFARRTEFAGEGFVGSSTASMSSYTMEGTAKLGADLKSRRKTMSKARAKAEATIAASSAAPAKKEKK</sequence>
<keyword evidence="3" id="KW-1185">Reference proteome</keyword>
<evidence type="ECO:0000256" key="1">
    <source>
        <dbReference type="SAM" id="MobiDB-lite"/>
    </source>
</evidence>
<protein>
    <submittedName>
        <fullName evidence="2">Uncharacterized protein</fullName>
    </submittedName>
</protein>
<feature type="compositionally biased region" description="Low complexity" evidence="1">
    <location>
        <begin position="53"/>
        <end position="63"/>
    </location>
</feature>
<dbReference type="AlphaFoldDB" id="K8EZU6"/>
<dbReference type="EMBL" id="FO082277">
    <property type="protein sequence ID" value="CCO14803.1"/>
    <property type="molecule type" value="Genomic_DNA"/>
</dbReference>
<gene>
    <name evidence="2" type="ORF">Bathy02g00150</name>
</gene>
<reference evidence="2 3" key="1">
    <citation type="submission" date="2011-10" db="EMBL/GenBank/DDBJ databases">
        <authorList>
            <person name="Genoscope - CEA"/>
        </authorList>
    </citation>
    <scope>NUCLEOTIDE SEQUENCE [LARGE SCALE GENOMIC DNA]</scope>
    <source>
        <strain evidence="2 3">RCC 1105</strain>
    </source>
</reference>
<dbReference type="RefSeq" id="XP_007514563.1">
    <property type="nucleotide sequence ID" value="XM_007514501.1"/>
</dbReference>